<dbReference type="Proteomes" id="UP000433945">
    <property type="component" value="Unassembled WGS sequence"/>
</dbReference>
<gene>
    <name evidence="2" type="ORF">GN157_11335</name>
</gene>
<reference evidence="2 3" key="1">
    <citation type="submission" date="2019-12" db="EMBL/GenBank/DDBJ databases">
        <authorList>
            <person name="Sun J.-Q."/>
        </authorList>
    </citation>
    <scope>NUCLEOTIDE SEQUENCE [LARGE SCALE GENOMIC DNA]</scope>
    <source>
        <strain evidence="2 3">JCM 17928</strain>
    </source>
</reference>
<keyword evidence="1" id="KW-0472">Membrane</keyword>
<feature type="transmembrane region" description="Helical" evidence="1">
    <location>
        <begin position="12"/>
        <end position="39"/>
    </location>
</feature>
<protein>
    <recommendedName>
        <fullName evidence="4">DUF2975 domain-containing protein</fullName>
    </recommendedName>
</protein>
<dbReference type="OrthoDB" id="1356768at2"/>
<evidence type="ECO:0000313" key="2">
    <source>
        <dbReference type="EMBL" id="MUV04302.1"/>
    </source>
</evidence>
<comment type="caution">
    <text evidence="2">The sequence shown here is derived from an EMBL/GenBank/DDBJ whole genome shotgun (WGS) entry which is preliminary data.</text>
</comment>
<dbReference type="RefSeq" id="WP_157483509.1">
    <property type="nucleotide sequence ID" value="NZ_WOWP01000041.1"/>
</dbReference>
<keyword evidence="1" id="KW-0812">Transmembrane</keyword>
<sequence>MKTYIMKHVNVIIIALRILLAVVAIMAVYNIGIGIFMIIKNNRELSHDFLNQTFNLPKYTISEETQLAGIFAIIYGGFLAYLIYGIKRFYKCMNKIKSGKMFYNDQGEDFNKAGAAVITFAKAKFVLYSCTALVLHFDIPFLFKQILPFLGLYLTGKLLYIMAYMAEKGEFIQEENELTI</sequence>
<name>A0A6N8HF11_9FLAO</name>
<feature type="transmembrane region" description="Helical" evidence="1">
    <location>
        <begin position="67"/>
        <end position="86"/>
    </location>
</feature>
<accession>A0A6N8HF11</accession>
<evidence type="ECO:0008006" key="4">
    <source>
        <dbReference type="Google" id="ProtNLM"/>
    </source>
</evidence>
<keyword evidence="3" id="KW-1185">Reference proteome</keyword>
<dbReference type="AlphaFoldDB" id="A0A6N8HF11"/>
<feature type="transmembrane region" description="Helical" evidence="1">
    <location>
        <begin position="149"/>
        <end position="166"/>
    </location>
</feature>
<dbReference type="EMBL" id="WOWP01000041">
    <property type="protein sequence ID" value="MUV04302.1"/>
    <property type="molecule type" value="Genomic_DNA"/>
</dbReference>
<keyword evidence="1" id="KW-1133">Transmembrane helix</keyword>
<evidence type="ECO:0000313" key="3">
    <source>
        <dbReference type="Proteomes" id="UP000433945"/>
    </source>
</evidence>
<organism evidence="2 3">
    <name type="scientific">Flavobacterium rakeshii</name>
    <dbReference type="NCBI Taxonomy" id="1038845"/>
    <lineage>
        <taxon>Bacteria</taxon>
        <taxon>Pseudomonadati</taxon>
        <taxon>Bacteroidota</taxon>
        <taxon>Flavobacteriia</taxon>
        <taxon>Flavobacteriales</taxon>
        <taxon>Flavobacteriaceae</taxon>
        <taxon>Flavobacterium</taxon>
    </lineage>
</organism>
<evidence type="ECO:0000256" key="1">
    <source>
        <dbReference type="SAM" id="Phobius"/>
    </source>
</evidence>
<proteinExistence type="predicted"/>